<feature type="transmembrane region" description="Helical" evidence="1">
    <location>
        <begin position="87"/>
        <end position="108"/>
    </location>
</feature>
<evidence type="ECO:0000313" key="2">
    <source>
        <dbReference type="EMBL" id="AXH96555.1"/>
    </source>
</evidence>
<gene>
    <name evidence="2" type="ORF">DV701_10855</name>
</gene>
<feature type="transmembrane region" description="Helical" evidence="1">
    <location>
        <begin position="53"/>
        <end position="75"/>
    </location>
</feature>
<sequence>MTAPEGPARRVRVTASRRGAPAALRRPVASALAEQTGLGELYLQGLLRAQLRLTAAVASTITAVLLGIPLIFALVPATRQLHVGPLPLPWLVLGVLIYPTVVAAAAFYTRQTERTERRFVAFVSEAGTERR</sequence>
<accession>A0A345NNE7</accession>
<reference evidence="2 3" key="1">
    <citation type="submission" date="2018-07" db="EMBL/GenBank/DDBJ databases">
        <title>Complete genome sequencing of Ornithinimicrobium sp. AMA3305.</title>
        <authorList>
            <person name="Bae J.-W."/>
        </authorList>
    </citation>
    <scope>NUCLEOTIDE SEQUENCE [LARGE SCALE GENOMIC DNA]</scope>
    <source>
        <strain evidence="2 3">AMA3305</strain>
    </source>
</reference>
<dbReference type="AlphaFoldDB" id="A0A345NNE7"/>
<dbReference type="Proteomes" id="UP000253790">
    <property type="component" value="Chromosome"/>
</dbReference>
<dbReference type="OrthoDB" id="5186135at2"/>
<dbReference type="RefSeq" id="WP_114928320.1">
    <property type="nucleotide sequence ID" value="NZ_CP031229.1"/>
</dbReference>
<dbReference type="KEGG" id="orn:DV701_10855"/>
<keyword evidence="1" id="KW-1133">Transmembrane helix</keyword>
<evidence type="ECO:0000313" key="3">
    <source>
        <dbReference type="Proteomes" id="UP000253790"/>
    </source>
</evidence>
<keyword evidence="3" id="KW-1185">Reference proteome</keyword>
<dbReference type="EMBL" id="CP031229">
    <property type="protein sequence ID" value="AXH96555.1"/>
    <property type="molecule type" value="Genomic_DNA"/>
</dbReference>
<evidence type="ECO:0000256" key="1">
    <source>
        <dbReference type="SAM" id="Phobius"/>
    </source>
</evidence>
<organism evidence="2 3">
    <name type="scientific">Ornithinimicrobium avium</name>
    <dbReference type="NCBI Taxonomy" id="2283195"/>
    <lineage>
        <taxon>Bacteria</taxon>
        <taxon>Bacillati</taxon>
        <taxon>Actinomycetota</taxon>
        <taxon>Actinomycetes</taxon>
        <taxon>Micrococcales</taxon>
        <taxon>Ornithinimicrobiaceae</taxon>
        <taxon>Ornithinimicrobium</taxon>
    </lineage>
</organism>
<name>A0A345NNE7_9MICO</name>
<keyword evidence="1" id="KW-0812">Transmembrane</keyword>
<protein>
    <submittedName>
        <fullName evidence="2">Uncharacterized protein</fullName>
    </submittedName>
</protein>
<proteinExistence type="predicted"/>
<keyword evidence="1" id="KW-0472">Membrane</keyword>